<dbReference type="EMBL" id="CM001883">
    <property type="protein sequence ID" value="EOY07512.1"/>
    <property type="molecule type" value="Genomic_DNA"/>
</dbReference>
<name>A0A061ESY1_THECC</name>
<organism evidence="1 2">
    <name type="scientific">Theobroma cacao</name>
    <name type="common">Cacao</name>
    <name type="synonym">Cocoa</name>
    <dbReference type="NCBI Taxonomy" id="3641"/>
    <lineage>
        <taxon>Eukaryota</taxon>
        <taxon>Viridiplantae</taxon>
        <taxon>Streptophyta</taxon>
        <taxon>Embryophyta</taxon>
        <taxon>Tracheophyta</taxon>
        <taxon>Spermatophyta</taxon>
        <taxon>Magnoliopsida</taxon>
        <taxon>eudicotyledons</taxon>
        <taxon>Gunneridae</taxon>
        <taxon>Pentapetalae</taxon>
        <taxon>rosids</taxon>
        <taxon>malvids</taxon>
        <taxon>Malvales</taxon>
        <taxon>Malvaceae</taxon>
        <taxon>Byttnerioideae</taxon>
        <taxon>Theobroma</taxon>
    </lineage>
</organism>
<keyword evidence="2" id="KW-1185">Reference proteome</keyword>
<dbReference type="HOGENOM" id="CLU_2502467_0_0_1"/>
<dbReference type="InParanoid" id="A0A061ESY1"/>
<protein>
    <submittedName>
        <fullName evidence="1">Uncharacterized protein</fullName>
    </submittedName>
</protein>
<dbReference type="Gramene" id="EOY07512">
    <property type="protein sequence ID" value="EOY07512"/>
    <property type="gene ID" value="TCM_021925"/>
</dbReference>
<dbReference type="Proteomes" id="UP000026915">
    <property type="component" value="Chromosome 5"/>
</dbReference>
<accession>A0A061ESY1</accession>
<sequence length="86" mass="9744">MVRRYQKETQHFYNVKTQLVQKNIAATSSSPSNIYVQVHLGRPGPSQFSDGEKVLVQCSNSICETKAFFFHIYGLQSLFGSRQQTG</sequence>
<evidence type="ECO:0000313" key="2">
    <source>
        <dbReference type="Proteomes" id="UP000026915"/>
    </source>
</evidence>
<evidence type="ECO:0000313" key="1">
    <source>
        <dbReference type="EMBL" id="EOY07512.1"/>
    </source>
</evidence>
<proteinExistence type="predicted"/>
<dbReference type="AlphaFoldDB" id="A0A061ESY1"/>
<gene>
    <name evidence="1" type="ORF">TCM_021925</name>
</gene>
<reference evidence="1 2" key="1">
    <citation type="journal article" date="2013" name="Genome Biol.">
        <title>The genome sequence of the most widely cultivated cacao type and its use to identify candidate genes regulating pod color.</title>
        <authorList>
            <person name="Motamayor J.C."/>
            <person name="Mockaitis K."/>
            <person name="Schmutz J."/>
            <person name="Haiminen N."/>
            <person name="Iii D.L."/>
            <person name="Cornejo O."/>
            <person name="Findley S.D."/>
            <person name="Zheng P."/>
            <person name="Utro F."/>
            <person name="Royaert S."/>
            <person name="Saski C."/>
            <person name="Jenkins J."/>
            <person name="Podicheti R."/>
            <person name="Zhao M."/>
            <person name="Scheffler B.E."/>
            <person name="Stack J.C."/>
            <person name="Feltus F.A."/>
            <person name="Mustiga G.M."/>
            <person name="Amores F."/>
            <person name="Phillips W."/>
            <person name="Marelli J.P."/>
            <person name="May G.D."/>
            <person name="Shapiro H."/>
            <person name="Ma J."/>
            <person name="Bustamante C.D."/>
            <person name="Schnell R.J."/>
            <person name="Main D."/>
            <person name="Gilbert D."/>
            <person name="Parida L."/>
            <person name="Kuhn D.N."/>
        </authorList>
    </citation>
    <scope>NUCLEOTIDE SEQUENCE [LARGE SCALE GENOMIC DNA]</scope>
    <source>
        <strain evidence="2">cv. Matina 1-6</strain>
    </source>
</reference>